<dbReference type="GO" id="GO:0051539">
    <property type="term" value="F:4 iron, 4 sulfur cluster binding"/>
    <property type="evidence" value="ECO:0007669"/>
    <property type="project" value="UniProtKB-KW"/>
</dbReference>
<name>A0A381W0D8_9ZZZZ</name>
<dbReference type="AlphaFoldDB" id="A0A381W0D8"/>
<dbReference type="InterPro" id="IPR013783">
    <property type="entry name" value="Ig-like_fold"/>
</dbReference>
<dbReference type="Pfam" id="PF13247">
    <property type="entry name" value="Fer4_11"/>
    <property type="match status" value="1"/>
</dbReference>
<proteinExistence type="predicted"/>
<sequence length="279" mass="31439">MIVDVSRCDNCRNCFLATKDEHIGNEFPGYAAPQPLHGHNWVDIQRKERGRWPIVEANFMPVMCNHCDDAPCMKVAKGGAISKRADGIVIIDPKKSKGQRAIVDACPYGAVYWNEEEQIPQAWIFDAHLLDQGWTKTRVEESCHTDVFRSIKIDDQEMQRIKEKEGLEVLQPECESKPRVYYKNMHLMTKCFVAGSVVVNVEGIEECAEGAEVILKQNDSEVARVTTDIFGEFKIDKLEKKSGQYELEVNSDSSRSTSMEFDLGDESLFLGTITLVGGV</sequence>
<evidence type="ECO:0000313" key="6">
    <source>
        <dbReference type="EMBL" id="SVA45821.1"/>
    </source>
</evidence>
<keyword evidence="2" id="KW-0479">Metal-binding</keyword>
<protein>
    <recommendedName>
        <fullName evidence="5">4Fe-4S ferredoxin-type domain-containing protein</fullName>
    </recommendedName>
</protein>
<reference evidence="6" key="1">
    <citation type="submission" date="2018-05" db="EMBL/GenBank/DDBJ databases">
        <authorList>
            <person name="Lanie J.A."/>
            <person name="Ng W.-L."/>
            <person name="Kazmierczak K.M."/>
            <person name="Andrzejewski T.M."/>
            <person name="Davidsen T.M."/>
            <person name="Wayne K.J."/>
            <person name="Tettelin H."/>
            <person name="Glass J.I."/>
            <person name="Rusch D."/>
            <person name="Podicherti R."/>
            <person name="Tsui H.-C.T."/>
            <person name="Winkler M.E."/>
        </authorList>
    </citation>
    <scope>NUCLEOTIDE SEQUENCE</scope>
</reference>
<accession>A0A381W0D8</accession>
<dbReference type="GO" id="GO:0046872">
    <property type="term" value="F:metal ion binding"/>
    <property type="evidence" value="ECO:0007669"/>
    <property type="project" value="UniProtKB-KW"/>
</dbReference>
<dbReference type="EMBL" id="UINC01010286">
    <property type="protein sequence ID" value="SVA45821.1"/>
    <property type="molecule type" value="Genomic_DNA"/>
</dbReference>
<evidence type="ECO:0000259" key="5">
    <source>
        <dbReference type="PROSITE" id="PS51379"/>
    </source>
</evidence>
<dbReference type="SUPFAM" id="SSF49478">
    <property type="entry name" value="Cna protein B-type domain"/>
    <property type="match status" value="1"/>
</dbReference>
<dbReference type="PROSITE" id="PS51379">
    <property type="entry name" value="4FE4S_FER_2"/>
    <property type="match status" value="1"/>
</dbReference>
<dbReference type="CDD" id="cd10552">
    <property type="entry name" value="TH_beta_N"/>
    <property type="match status" value="1"/>
</dbReference>
<evidence type="ECO:0000256" key="1">
    <source>
        <dbReference type="ARBA" id="ARBA00022485"/>
    </source>
</evidence>
<dbReference type="InterPro" id="IPR017896">
    <property type="entry name" value="4Fe4S_Fe-S-bd"/>
</dbReference>
<evidence type="ECO:0000256" key="4">
    <source>
        <dbReference type="ARBA" id="ARBA00023014"/>
    </source>
</evidence>
<keyword evidence="1" id="KW-0004">4Fe-4S</keyword>
<feature type="domain" description="4Fe-4S ferredoxin-type" evidence="5">
    <location>
        <begin position="87"/>
        <end position="116"/>
    </location>
</feature>
<keyword evidence="4" id="KW-0411">Iron-sulfur</keyword>
<dbReference type="SUPFAM" id="SSF54862">
    <property type="entry name" value="4Fe-4S ferredoxins"/>
    <property type="match status" value="1"/>
</dbReference>
<gene>
    <name evidence="6" type="ORF">METZ01_LOCUS98675</name>
</gene>
<dbReference type="InterPro" id="IPR050954">
    <property type="entry name" value="ET_IronSulfur_Cluster-Binding"/>
</dbReference>
<keyword evidence="3" id="KW-0408">Iron</keyword>
<dbReference type="PANTHER" id="PTHR43177">
    <property type="entry name" value="PROTEIN NRFC"/>
    <property type="match status" value="1"/>
</dbReference>
<organism evidence="6">
    <name type="scientific">marine metagenome</name>
    <dbReference type="NCBI Taxonomy" id="408172"/>
    <lineage>
        <taxon>unclassified sequences</taxon>
        <taxon>metagenomes</taxon>
        <taxon>ecological metagenomes</taxon>
    </lineage>
</organism>
<evidence type="ECO:0000256" key="3">
    <source>
        <dbReference type="ARBA" id="ARBA00023004"/>
    </source>
</evidence>
<dbReference type="Gene3D" id="3.30.70.20">
    <property type="match status" value="2"/>
</dbReference>
<dbReference type="PANTHER" id="PTHR43177:SF3">
    <property type="entry name" value="PROTEIN NRFC HOMOLOG"/>
    <property type="match status" value="1"/>
</dbReference>
<dbReference type="Gene3D" id="2.60.40.10">
    <property type="entry name" value="Immunoglobulins"/>
    <property type="match status" value="1"/>
</dbReference>
<evidence type="ECO:0000256" key="2">
    <source>
        <dbReference type="ARBA" id="ARBA00022723"/>
    </source>
</evidence>